<dbReference type="STRING" id="317619.GCA_000332315_01518"/>
<feature type="transmembrane region" description="Helical" evidence="1">
    <location>
        <begin position="52"/>
        <end position="78"/>
    </location>
</feature>
<evidence type="ECO:0000256" key="1">
    <source>
        <dbReference type="SAM" id="Phobius"/>
    </source>
</evidence>
<feature type="transmembrane region" description="Helical" evidence="1">
    <location>
        <begin position="12"/>
        <end position="31"/>
    </location>
</feature>
<dbReference type="Proteomes" id="UP000034681">
    <property type="component" value="Unassembled WGS sequence"/>
</dbReference>
<keyword evidence="3" id="KW-1185">Reference proteome</keyword>
<name>A0A0M2PW53_PROHO</name>
<comment type="caution">
    <text evidence="2">The sequence shown here is derived from an EMBL/GenBank/DDBJ whole genome shotgun (WGS) entry which is preliminary data.</text>
</comment>
<proteinExistence type="predicted"/>
<evidence type="ECO:0000313" key="3">
    <source>
        <dbReference type="Proteomes" id="UP000034681"/>
    </source>
</evidence>
<dbReference type="eggNOG" id="ENOG5032U0G">
    <property type="taxonomic scope" value="Bacteria"/>
</dbReference>
<evidence type="ECO:0000313" key="2">
    <source>
        <dbReference type="EMBL" id="KKI98606.1"/>
    </source>
</evidence>
<keyword evidence="1" id="KW-0812">Transmembrane</keyword>
<protein>
    <submittedName>
        <fullName evidence="2">Uncharacterized protein</fullName>
    </submittedName>
</protein>
<feature type="transmembrane region" description="Helical" evidence="1">
    <location>
        <begin position="84"/>
        <end position="101"/>
    </location>
</feature>
<dbReference type="RefSeq" id="WP_017712048.1">
    <property type="nucleotide sequence ID" value="NZ_KB235936.1"/>
</dbReference>
<dbReference type="AlphaFoldDB" id="A0A0M2PW53"/>
<accession>A0A0M2PW53</accession>
<reference evidence="2" key="1">
    <citation type="submission" date="2012-04" db="EMBL/GenBank/DDBJ databases">
        <authorList>
            <person name="Borisov I.G."/>
            <person name="Ivanikova N.V."/>
            <person name="Pinevich A.V."/>
        </authorList>
    </citation>
    <scope>NUCLEOTIDE SEQUENCE [LARGE SCALE GENOMIC DNA]</scope>
    <source>
        <strain evidence="2">CALU 1027</strain>
    </source>
</reference>
<organism evidence="2 3">
    <name type="scientific">Prochlorothrix hollandica PCC 9006 = CALU 1027</name>
    <dbReference type="NCBI Taxonomy" id="317619"/>
    <lineage>
        <taxon>Bacteria</taxon>
        <taxon>Bacillati</taxon>
        <taxon>Cyanobacteriota</taxon>
        <taxon>Cyanophyceae</taxon>
        <taxon>Prochlorotrichales</taxon>
        <taxon>Prochlorotrichaceae</taxon>
        <taxon>Prochlorothrix</taxon>
    </lineage>
</organism>
<gene>
    <name evidence="2" type="ORF">PROH_17115</name>
</gene>
<dbReference type="OrthoDB" id="517257at2"/>
<dbReference type="EMBL" id="AJTX02000007">
    <property type="protein sequence ID" value="KKI98606.1"/>
    <property type="molecule type" value="Genomic_DNA"/>
</dbReference>
<sequence length="125" mass="13291">MYFLYPTPPYALLVAGLLAGLACGFAFATTLKSAVRSWAATDQQTGLAKSTLGLSLQVPYAGMMGGICFFLSCGVQIFGVGGKVAYGIAIVLTLFTAQLVWKQLSSMLQQIEENGFGSLDLEDMF</sequence>
<keyword evidence="1" id="KW-1133">Transmembrane helix</keyword>
<keyword evidence="1" id="KW-0472">Membrane</keyword>